<dbReference type="AlphaFoldDB" id="A0A9J5WIC3"/>
<dbReference type="EMBL" id="JACXVP010000011">
    <property type="protein sequence ID" value="KAG5575181.1"/>
    <property type="molecule type" value="Genomic_DNA"/>
</dbReference>
<accession>A0A9J5WIC3</accession>
<feature type="non-terminal residue" evidence="1">
    <location>
        <position position="187"/>
    </location>
</feature>
<protein>
    <submittedName>
        <fullName evidence="1">Uncharacterized protein</fullName>
    </submittedName>
</protein>
<evidence type="ECO:0000313" key="2">
    <source>
        <dbReference type="Proteomes" id="UP000824120"/>
    </source>
</evidence>
<reference evidence="1 2" key="1">
    <citation type="submission" date="2020-09" db="EMBL/GenBank/DDBJ databases">
        <title>De no assembly of potato wild relative species, Solanum commersonii.</title>
        <authorList>
            <person name="Cho K."/>
        </authorList>
    </citation>
    <scope>NUCLEOTIDE SEQUENCE [LARGE SCALE GENOMIC DNA]</scope>
    <source>
        <strain evidence="1">LZ3.2</strain>
        <tissue evidence="1">Leaf</tissue>
    </source>
</reference>
<sequence length="187" mass="21853">IAEYSQLVQAIFDVPKLLSLAFSVPYRLPSLSFVNLIWHIPSFKIQHITKHFQAASGVDHLPIPEVENLILSDNVYSSDLSCPTYFDDIFWTCSPKSLTVRQCDRRFRKFHTFIGDYLSNIEYKKEIGDDWVTVDRKMLAVNPGIIEEIHTIHLTRWFWRQMTPTLVVLKKSLQLDMINLKNLEKTI</sequence>
<organism evidence="1 2">
    <name type="scientific">Solanum commersonii</name>
    <name type="common">Commerson's wild potato</name>
    <name type="synonym">Commerson's nightshade</name>
    <dbReference type="NCBI Taxonomy" id="4109"/>
    <lineage>
        <taxon>Eukaryota</taxon>
        <taxon>Viridiplantae</taxon>
        <taxon>Streptophyta</taxon>
        <taxon>Embryophyta</taxon>
        <taxon>Tracheophyta</taxon>
        <taxon>Spermatophyta</taxon>
        <taxon>Magnoliopsida</taxon>
        <taxon>eudicotyledons</taxon>
        <taxon>Gunneridae</taxon>
        <taxon>Pentapetalae</taxon>
        <taxon>asterids</taxon>
        <taxon>lamiids</taxon>
        <taxon>Solanales</taxon>
        <taxon>Solanaceae</taxon>
        <taxon>Solanoideae</taxon>
        <taxon>Solaneae</taxon>
        <taxon>Solanum</taxon>
    </lineage>
</organism>
<evidence type="ECO:0000313" key="1">
    <source>
        <dbReference type="EMBL" id="KAG5575181.1"/>
    </source>
</evidence>
<gene>
    <name evidence="1" type="ORF">H5410_055315</name>
</gene>
<comment type="caution">
    <text evidence="1">The sequence shown here is derived from an EMBL/GenBank/DDBJ whole genome shotgun (WGS) entry which is preliminary data.</text>
</comment>
<proteinExistence type="predicted"/>
<dbReference type="Proteomes" id="UP000824120">
    <property type="component" value="Chromosome 11"/>
</dbReference>
<keyword evidence="2" id="KW-1185">Reference proteome</keyword>
<name>A0A9J5WIC3_SOLCO</name>